<dbReference type="SUPFAM" id="SSF49265">
    <property type="entry name" value="Fibronectin type III"/>
    <property type="match status" value="1"/>
</dbReference>
<dbReference type="EMBL" id="DYDO01000008">
    <property type="protein sequence ID" value="DBA20227.1"/>
    <property type="molecule type" value="Genomic_DNA"/>
</dbReference>
<dbReference type="AlphaFoldDB" id="A0AAV3AAV0"/>
<dbReference type="GO" id="GO:0005667">
    <property type="term" value="C:transcription regulator complex"/>
    <property type="evidence" value="ECO:0007669"/>
    <property type="project" value="TreeGrafter"/>
</dbReference>
<dbReference type="PANTHER" id="PTHR23210:SF28">
    <property type="entry name" value="ACTIVATING TRANSCRIPTION FACTOR 7 INTERACTING PROTEIN 2"/>
    <property type="match status" value="1"/>
</dbReference>
<dbReference type="PANTHER" id="PTHR23210">
    <property type="entry name" value="ACTIVATING TRANSCRIPTION FACTOR 7 INTERACTING PROTEIN"/>
    <property type="match status" value="1"/>
</dbReference>
<dbReference type="Proteomes" id="UP001181693">
    <property type="component" value="Unassembled WGS sequence"/>
</dbReference>
<dbReference type="GO" id="GO:0006355">
    <property type="term" value="P:regulation of DNA-templated transcription"/>
    <property type="evidence" value="ECO:0007669"/>
    <property type="project" value="TreeGrafter"/>
</dbReference>
<dbReference type="InterPro" id="IPR036116">
    <property type="entry name" value="FN3_sf"/>
</dbReference>
<evidence type="ECO:0000313" key="3">
    <source>
        <dbReference type="EMBL" id="DBA20227.1"/>
    </source>
</evidence>
<dbReference type="InterPro" id="IPR013783">
    <property type="entry name" value="Ig-like_fold"/>
</dbReference>
<feature type="region of interest" description="Disordered" evidence="1">
    <location>
        <begin position="1"/>
        <end position="37"/>
    </location>
</feature>
<dbReference type="PROSITE" id="PS50853">
    <property type="entry name" value="FN3"/>
    <property type="match status" value="1"/>
</dbReference>
<protein>
    <recommendedName>
        <fullName evidence="2">Fibronectin type-III domain-containing protein</fullName>
    </recommendedName>
</protein>
<proteinExistence type="predicted"/>
<organism evidence="3 4">
    <name type="scientific">Pyxicephalus adspersus</name>
    <name type="common">African bullfrog</name>
    <dbReference type="NCBI Taxonomy" id="30357"/>
    <lineage>
        <taxon>Eukaryota</taxon>
        <taxon>Metazoa</taxon>
        <taxon>Chordata</taxon>
        <taxon>Craniata</taxon>
        <taxon>Vertebrata</taxon>
        <taxon>Euteleostomi</taxon>
        <taxon>Amphibia</taxon>
        <taxon>Batrachia</taxon>
        <taxon>Anura</taxon>
        <taxon>Neobatrachia</taxon>
        <taxon>Ranoidea</taxon>
        <taxon>Pyxicephalidae</taxon>
        <taxon>Pyxicephalinae</taxon>
        <taxon>Pyxicephalus</taxon>
    </lineage>
</organism>
<feature type="domain" description="Fibronectin type-III" evidence="2">
    <location>
        <begin position="142"/>
        <end position="247"/>
    </location>
</feature>
<evidence type="ECO:0000313" key="4">
    <source>
        <dbReference type="Proteomes" id="UP001181693"/>
    </source>
</evidence>
<evidence type="ECO:0000259" key="2">
    <source>
        <dbReference type="PROSITE" id="PS50853"/>
    </source>
</evidence>
<reference evidence="3" key="1">
    <citation type="thesis" date="2020" institute="ProQuest LLC" country="789 East Eisenhower Parkway, Ann Arbor, MI, USA">
        <title>Comparative Genomics and Chromosome Evolution.</title>
        <authorList>
            <person name="Mudd A.B."/>
        </authorList>
    </citation>
    <scope>NUCLEOTIDE SEQUENCE</scope>
    <source>
        <strain evidence="3">1538</strain>
        <tissue evidence="3">Blood</tissue>
    </source>
</reference>
<dbReference type="Pfam" id="PF16794">
    <property type="entry name" value="fn3_4"/>
    <property type="match status" value="1"/>
</dbReference>
<evidence type="ECO:0000256" key="1">
    <source>
        <dbReference type="SAM" id="MobiDB-lite"/>
    </source>
</evidence>
<name>A0AAV3AAV0_PYXAD</name>
<keyword evidence="4" id="KW-1185">Reference proteome</keyword>
<gene>
    <name evidence="3" type="ORF">GDO54_015939</name>
</gene>
<dbReference type="InterPro" id="IPR003961">
    <property type="entry name" value="FN3_dom"/>
</dbReference>
<comment type="caution">
    <text evidence="3">The sequence shown here is derived from an EMBL/GenBank/DDBJ whole genome shotgun (WGS) entry which is preliminary data.</text>
</comment>
<dbReference type="GO" id="GO:0005634">
    <property type="term" value="C:nucleus"/>
    <property type="evidence" value="ECO:0007669"/>
    <property type="project" value="TreeGrafter"/>
</dbReference>
<accession>A0AAV3AAV0</accession>
<sequence>MQNLSTDCSNLVVLSDNEKEKQSDQGQTELKNPSKKVDYSAIQKIMESIKEHRNKTLSSRMDKQAMAVIDLTDDEGQKSDRVLQDIKESPLLKCPEIKEMLFKHRESETFYDGKTPSGHKSVNIHNSHSEISPNADPLMLKPPQKPELRLAQVQNPKGIALSWNIPQTDPSCAPAQVYCLYVHQENPNNSKKLWKKIGEIKALPLPMACTLTQFVEYTTYSFVLRAKDAYGRFGPLCDIQSTTLNNSKKT</sequence>
<dbReference type="Gene3D" id="2.60.40.10">
    <property type="entry name" value="Immunoglobulins"/>
    <property type="match status" value="1"/>
</dbReference>
<dbReference type="InterPro" id="IPR026085">
    <property type="entry name" value="ATF7-int"/>
</dbReference>
<dbReference type="InterPro" id="IPR056565">
    <property type="entry name" value="Fn3_ATF7IP"/>
</dbReference>
<dbReference type="CDD" id="cd00063">
    <property type="entry name" value="FN3"/>
    <property type="match status" value="1"/>
</dbReference>
<dbReference type="GO" id="GO:0003712">
    <property type="term" value="F:transcription coregulator activity"/>
    <property type="evidence" value="ECO:0007669"/>
    <property type="project" value="TreeGrafter"/>
</dbReference>